<sequence length="194" mass="19691">MMAMAKNSVNDWDTVPANNTEIAGINLAEGCPAAGINNAIREVMAQLKTYFGTLLAPYLPLSGGAMTGALTDMGAGSTIKDPGGTARKIGYRNIPSVAKTSAYVLALNDVGECIDITTGGVTVPANAAVAFGIGDAISIYNNSASSQTITAAAGVTLRLAGTATSGSRTLGQRGWMTLRKVSVDEWVSSGSGLS</sequence>
<keyword evidence="2" id="KW-1185">Reference proteome</keyword>
<gene>
    <name evidence="1" type="ordered locus">Swit_4461</name>
</gene>
<dbReference type="Proteomes" id="UP000001989">
    <property type="component" value="Chromosome"/>
</dbReference>
<protein>
    <submittedName>
        <fullName evidence="1">Uncharacterized protein</fullName>
    </submittedName>
</protein>
<name>A0A9J9HFS5_RHIWR</name>
<proteinExistence type="predicted"/>
<organism evidence="1 2">
    <name type="scientific">Rhizorhabdus wittichii (strain DSM 6014 / CCUG 31198 / JCM 15750 / NBRC 105917 / EY 4224 / RW1)</name>
    <name type="common">Sphingomonas wittichii</name>
    <dbReference type="NCBI Taxonomy" id="392499"/>
    <lineage>
        <taxon>Bacteria</taxon>
        <taxon>Pseudomonadati</taxon>
        <taxon>Pseudomonadota</taxon>
        <taxon>Alphaproteobacteria</taxon>
        <taxon>Sphingomonadales</taxon>
        <taxon>Sphingomonadaceae</taxon>
        <taxon>Rhizorhabdus</taxon>
    </lineage>
</organism>
<evidence type="ECO:0000313" key="2">
    <source>
        <dbReference type="Proteomes" id="UP000001989"/>
    </source>
</evidence>
<evidence type="ECO:0000313" key="1">
    <source>
        <dbReference type="EMBL" id="ABQ70799.1"/>
    </source>
</evidence>
<dbReference type="EMBL" id="CP000699">
    <property type="protein sequence ID" value="ABQ70799.1"/>
    <property type="molecule type" value="Genomic_DNA"/>
</dbReference>
<dbReference type="AlphaFoldDB" id="A0A9J9HFS5"/>
<dbReference type="KEGG" id="swi:Swit_4461"/>
<reference evidence="1 2" key="1">
    <citation type="journal article" date="2010" name="J. Bacteriol.">
        <title>Genome sequence of the dioxin-mineralizing bacterium Sphingomonas wittichii RW1.</title>
        <authorList>
            <person name="Miller T.R."/>
            <person name="Delcher A.L."/>
            <person name="Salzberg S.L."/>
            <person name="Saunders E."/>
            <person name="Detter J.C."/>
            <person name="Halden R.U."/>
        </authorList>
    </citation>
    <scope>NUCLEOTIDE SEQUENCE [LARGE SCALE GENOMIC DNA]</scope>
    <source>
        <strain evidence="2">DSM 6014 / CCUG 31198 / JCM 15750 / NBRC 105917 / EY 4224 / RW1</strain>
    </source>
</reference>
<accession>A0A9J9HFS5</accession>